<dbReference type="OrthoDB" id="2681813at2759"/>
<dbReference type="HOGENOM" id="CLU_2819723_0_0_1"/>
<dbReference type="EMBL" id="KN836155">
    <property type="protein sequence ID" value="KIK32663.1"/>
    <property type="molecule type" value="Genomic_DNA"/>
</dbReference>
<keyword evidence="3" id="KW-1185">Reference proteome</keyword>
<protein>
    <submittedName>
        <fullName evidence="2">Uncharacterized protein</fullName>
    </submittedName>
</protein>
<name>A0A0D0AL74_9AGAM</name>
<keyword evidence="1" id="KW-0853">WD repeat</keyword>
<dbReference type="Pfam" id="PF00400">
    <property type="entry name" value="WD40"/>
    <property type="match status" value="2"/>
</dbReference>
<reference evidence="3" key="2">
    <citation type="submission" date="2015-01" db="EMBL/GenBank/DDBJ databases">
        <title>Evolutionary Origins and Diversification of the Mycorrhizal Mutualists.</title>
        <authorList>
            <consortium name="DOE Joint Genome Institute"/>
            <consortium name="Mycorrhizal Genomics Consortium"/>
            <person name="Kohler A."/>
            <person name="Kuo A."/>
            <person name="Nagy L.G."/>
            <person name="Floudas D."/>
            <person name="Copeland A."/>
            <person name="Barry K.W."/>
            <person name="Cichocki N."/>
            <person name="Veneault-Fourrey C."/>
            <person name="LaButti K."/>
            <person name="Lindquist E.A."/>
            <person name="Lipzen A."/>
            <person name="Lundell T."/>
            <person name="Morin E."/>
            <person name="Murat C."/>
            <person name="Riley R."/>
            <person name="Ohm R."/>
            <person name="Sun H."/>
            <person name="Tunlid A."/>
            <person name="Henrissat B."/>
            <person name="Grigoriev I.V."/>
            <person name="Hibbett D.S."/>
            <person name="Martin F."/>
        </authorList>
    </citation>
    <scope>NUCLEOTIDE SEQUENCE [LARGE SCALE GENOMIC DNA]</scope>
    <source>
        <strain evidence="3">UH-Slu-Lm8-n1</strain>
    </source>
</reference>
<proteinExistence type="predicted"/>
<dbReference type="Gene3D" id="2.130.10.10">
    <property type="entry name" value="YVTN repeat-like/Quinoprotein amine dehydrogenase"/>
    <property type="match status" value="1"/>
</dbReference>
<gene>
    <name evidence="2" type="ORF">CY34DRAFT_32908</name>
</gene>
<dbReference type="PROSITE" id="PS50082">
    <property type="entry name" value="WD_REPEATS_2"/>
    <property type="match status" value="1"/>
</dbReference>
<dbReference type="Proteomes" id="UP000054485">
    <property type="component" value="Unassembled WGS sequence"/>
</dbReference>
<feature type="non-terminal residue" evidence="2">
    <location>
        <position position="67"/>
    </location>
</feature>
<dbReference type="InterPro" id="IPR015943">
    <property type="entry name" value="WD40/YVTN_repeat-like_dom_sf"/>
</dbReference>
<feature type="repeat" description="WD" evidence="1">
    <location>
        <begin position="1"/>
        <end position="42"/>
    </location>
</feature>
<evidence type="ECO:0000256" key="1">
    <source>
        <dbReference type="PROSITE-ProRule" id="PRU00221"/>
    </source>
</evidence>
<dbReference type="InterPro" id="IPR001680">
    <property type="entry name" value="WD40_rpt"/>
</dbReference>
<dbReference type="STRING" id="930992.A0A0D0AL74"/>
<dbReference type="SUPFAM" id="SSF50998">
    <property type="entry name" value="Quinoprotein alcohol dehydrogenase-like"/>
    <property type="match status" value="1"/>
</dbReference>
<accession>A0A0D0AL74</accession>
<dbReference type="PROSITE" id="PS50294">
    <property type="entry name" value="WD_REPEATS_REGION"/>
    <property type="match status" value="1"/>
</dbReference>
<organism evidence="2 3">
    <name type="scientific">Suillus luteus UH-Slu-Lm8-n1</name>
    <dbReference type="NCBI Taxonomy" id="930992"/>
    <lineage>
        <taxon>Eukaryota</taxon>
        <taxon>Fungi</taxon>
        <taxon>Dikarya</taxon>
        <taxon>Basidiomycota</taxon>
        <taxon>Agaricomycotina</taxon>
        <taxon>Agaricomycetes</taxon>
        <taxon>Agaricomycetidae</taxon>
        <taxon>Boletales</taxon>
        <taxon>Suillineae</taxon>
        <taxon>Suillaceae</taxon>
        <taxon>Suillus</taxon>
    </lineage>
</organism>
<reference evidence="2 3" key="1">
    <citation type="submission" date="2014-04" db="EMBL/GenBank/DDBJ databases">
        <authorList>
            <consortium name="DOE Joint Genome Institute"/>
            <person name="Kuo A."/>
            <person name="Ruytinx J."/>
            <person name="Rineau F."/>
            <person name="Colpaert J."/>
            <person name="Kohler A."/>
            <person name="Nagy L.G."/>
            <person name="Floudas D."/>
            <person name="Copeland A."/>
            <person name="Barry K.W."/>
            <person name="Cichocki N."/>
            <person name="Veneault-Fourrey C."/>
            <person name="LaButti K."/>
            <person name="Lindquist E.A."/>
            <person name="Lipzen A."/>
            <person name="Lundell T."/>
            <person name="Morin E."/>
            <person name="Murat C."/>
            <person name="Sun H."/>
            <person name="Tunlid A."/>
            <person name="Henrissat B."/>
            <person name="Grigoriev I.V."/>
            <person name="Hibbett D.S."/>
            <person name="Martin F."/>
            <person name="Nordberg H.P."/>
            <person name="Cantor M.N."/>
            <person name="Hua S.X."/>
        </authorList>
    </citation>
    <scope>NUCLEOTIDE SEQUENCE [LARGE SCALE GENOMIC DNA]</scope>
    <source>
        <strain evidence="2 3">UH-Slu-Lm8-n1</strain>
    </source>
</reference>
<dbReference type="InterPro" id="IPR011047">
    <property type="entry name" value="Quinoprotein_ADH-like_sf"/>
</dbReference>
<feature type="non-terminal residue" evidence="2">
    <location>
        <position position="1"/>
    </location>
</feature>
<evidence type="ECO:0000313" key="2">
    <source>
        <dbReference type="EMBL" id="KIK32663.1"/>
    </source>
</evidence>
<sequence length="67" mass="7444">LKGHIERIRSISYFPDGQRMIGGSSEKIARQWDVQTGTVRNFEGHSRRINCVDVSVDNTLPASGAND</sequence>
<dbReference type="AlphaFoldDB" id="A0A0D0AL74"/>
<evidence type="ECO:0000313" key="3">
    <source>
        <dbReference type="Proteomes" id="UP000054485"/>
    </source>
</evidence>
<dbReference type="InParanoid" id="A0A0D0AL74"/>